<dbReference type="PANTHER" id="PTHR36582">
    <property type="entry name" value="ANTITOXIN PARD"/>
    <property type="match status" value="1"/>
</dbReference>
<dbReference type="PANTHER" id="PTHR36582:SF2">
    <property type="entry name" value="ANTITOXIN PARD"/>
    <property type="match status" value="1"/>
</dbReference>
<dbReference type="InterPro" id="IPR022789">
    <property type="entry name" value="ParD"/>
</dbReference>
<comment type="caution">
    <text evidence="3">The sequence shown here is derived from an EMBL/GenBank/DDBJ whole genome shotgun (WGS) entry which is preliminary data.</text>
</comment>
<dbReference type="Proteomes" id="UP000187194">
    <property type="component" value="Unassembled WGS sequence"/>
</dbReference>
<proteinExistence type="inferred from homology"/>
<gene>
    <name evidence="3" type="ORF">BW685_26405</name>
</gene>
<dbReference type="InterPro" id="IPR038296">
    <property type="entry name" value="ParD_sf"/>
</dbReference>
<dbReference type="NCBIfam" id="TIGR02606">
    <property type="entry name" value="antidote_CC2985"/>
    <property type="match status" value="1"/>
</dbReference>
<evidence type="ECO:0000256" key="2">
    <source>
        <dbReference type="ARBA" id="ARBA00022649"/>
    </source>
</evidence>
<evidence type="ECO:0000256" key="1">
    <source>
        <dbReference type="ARBA" id="ARBA00008580"/>
    </source>
</evidence>
<protein>
    <submittedName>
        <fullName evidence="3">Antitoxin</fullName>
    </submittedName>
</protein>
<dbReference type="Gene3D" id="6.10.10.120">
    <property type="entry name" value="Antitoxin ParD1-like"/>
    <property type="match status" value="1"/>
</dbReference>
<dbReference type="GO" id="GO:0006355">
    <property type="term" value="P:regulation of DNA-templated transcription"/>
    <property type="evidence" value="ECO:0007669"/>
    <property type="project" value="InterPro"/>
</dbReference>
<dbReference type="InterPro" id="IPR010985">
    <property type="entry name" value="Ribbon_hlx_hlx"/>
</dbReference>
<accession>A0A1R1J5L9</accession>
<evidence type="ECO:0000313" key="4">
    <source>
        <dbReference type="Proteomes" id="UP000187194"/>
    </source>
</evidence>
<name>A0A1R1J5L9_9BURK</name>
<evidence type="ECO:0000313" key="3">
    <source>
        <dbReference type="EMBL" id="OMG70599.1"/>
    </source>
</evidence>
<dbReference type="RefSeq" id="WP_076481203.1">
    <property type="nucleotide sequence ID" value="NZ_MTJZ01000056.1"/>
</dbReference>
<dbReference type="SUPFAM" id="SSF47598">
    <property type="entry name" value="Ribbon-helix-helix"/>
    <property type="match status" value="1"/>
</dbReference>
<dbReference type="CDD" id="cd22231">
    <property type="entry name" value="RHH_NikR_HicB-like"/>
    <property type="match status" value="1"/>
</dbReference>
<organism evidence="3 4">
    <name type="scientific">Burkholderia ubonensis</name>
    <dbReference type="NCBI Taxonomy" id="101571"/>
    <lineage>
        <taxon>Bacteria</taxon>
        <taxon>Pseudomonadati</taxon>
        <taxon>Pseudomonadota</taxon>
        <taxon>Betaproteobacteria</taxon>
        <taxon>Burkholderiales</taxon>
        <taxon>Burkholderiaceae</taxon>
        <taxon>Burkholderia</taxon>
        <taxon>Burkholderia cepacia complex</taxon>
    </lineage>
</organism>
<dbReference type="Pfam" id="PF03693">
    <property type="entry name" value="ParD_antitoxin"/>
    <property type="match status" value="1"/>
</dbReference>
<keyword evidence="2" id="KW-1277">Toxin-antitoxin system</keyword>
<sequence>MSSNTLVSLGDHFAEFVDAQVRSGRYGSASDVVRAGLKLLESHETQVRALQEALKAGETSGAPAPFDSDAFLARMRAKNGG</sequence>
<reference evidence="3 4" key="1">
    <citation type="submission" date="2017-01" db="EMBL/GenBank/DDBJ databases">
        <title>Phylogeographic, genomic and meropenem susceptibility analysis of Burkholderia ubonensis.</title>
        <authorList>
            <person name="Price E.P."/>
            <person name="Sarovich D.S."/>
            <person name="Webb J.R."/>
            <person name="Hall C.M."/>
            <person name="Sahl J.W."/>
            <person name="Kaestli M."/>
            <person name="Mayo M."/>
            <person name="Harrington G."/>
            <person name="Baker A.L."/>
            <person name="Sidak-Loftis L.C."/>
            <person name="Lummis M."/>
            <person name="Schupp J.M."/>
            <person name="Gillece J.D."/>
            <person name="Tuanyok A."/>
            <person name="Warner J."/>
            <person name="Busch J.D."/>
            <person name="Keim P."/>
            <person name="Currie B.J."/>
            <person name="Wagner D.M."/>
        </authorList>
    </citation>
    <scope>NUCLEOTIDE SEQUENCE [LARGE SCALE GENOMIC DNA]</scope>
    <source>
        <strain evidence="3 4">A21</strain>
    </source>
</reference>
<dbReference type="AlphaFoldDB" id="A0A1R1J5L9"/>
<dbReference type="EMBL" id="MTJZ01000056">
    <property type="protein sequence ID" value="OMG70599.1"/>
    <property type="molecule type" value="Genomic_DNA"/>
</dbReference>
<comment type="similarity">
    <text evidence="1">Belongs to the ParD antitoxin family.</text>
</comment>